<evidence type="ECO:0000313" key="2">
    <source>
        <dbReference type="Proteomes" id="UP000521676"/>
    </source>
</evidence>
<name>A0A8T7M3C3_9CHLR</name>
<gene>
    <name evidence="1" type="ORF">HXX08_10955</name>
</gene>
<proteinExistence type="predicted"/>
<dbReference type="Gene3D" id="3.40.50.1240">
    <property type="entry name" value="Phosphoglycerate mutase-like"/>
    <property type="match status" value="1"/>
</dbReference>
<comment type="caution">
    <text evidence="1">The sequence shown here is derived from an EMBL/GenBank/DDBJ whole genome shotgun (WGS) entry which is preliminary data.</text>
</comment>
<evidence type="ECO:0000313" key="1">
    <source>
        <dbReference type="EMBL" id="NWJ46386.1"/>
    </source>
</evidence>
<organism evidence="1 2">
    <name type="scientific">Candidatus Chlorohelix allophototropha</name>
    <dbReference type="NCBI Taxonomy" id="3003348"/>
    <lineage>
        <taxon>Bacteria</taxon>
        <taxon>Bacillati</taxon>
        <taxon>Chloroflexota</taxon>
        <taxon>Chloroflexia</taxon>
        <taxon>Candidatus Chloroheliales</taxon>
        <taxon>Candidatus Chloroheliaceae</taxon>
        <taxon>Candidatus Chlorohelix</taxon>
    </lineage>
</organism>
<dbReference type="Proteomes" id="UP000521676">
    <property type="component" value="Unassembled WGS sequence"/>
</dbReference>
<dbReference type="InterPro" id="IPR029033">
    <property type="entry name" value="His_PPase_superfam"/>
</dbReference>
<dbReference type="Pfam" id="PF00300">
    <property type="entry name" value="His_Phos_1"/>
    <property type="match status" value="1"/>
</dbReference>
<reference evidence="1 2" key="1">
    <citation type="submission" date="2020-06" db="EMBL/GenBank/DDBJ databases">
        <title>Anoxygenic phototrophic Chloroflexota member uses a Type I reaction center.</title>
        <authorList>
            <person name="Tsuji J.M."/>
            <person name="Shaw N.A."/>
            <person name="Nagashima S."/>
            <person name="Venkiteswaran J."/>
            <person name="Schiff S.L."/>
            <person name="Hanada S."/>
            <person name="Tank M."/>
            <person name="Neufeld J.D."/>
        </authorList>
    </citation>
    <scope>NUCLEOTIDE SEQUENCE [LARGE SCALE GENOMIC DNA]</scope>
    <source>
        <strain evidence="1">L227-S17</strain>
    </source>
</reference>
<dbReference type="AlphaFoldDB" id="A0A8T7M3C3"/>
<protein>
    <submittedName>
        <fullName evidence="1">Histidine phosphatase family protein</fullName>
    </submittedName>
</protein>
<dbReference type="SUPFAM" id="SSF53254">
    <property type="entry name" value="Phosphoglycerate mutase-like"/>
    <property type="match status" value="1"/>
</dbReference>
<sequence>MHKAFDTMAAKILSRSLPENIALVTHAGVINILYYRLKGLEWNNKKPVFPSTCTGLHEVCYLEGNWKITVENDSTHLRTRKR</sequence>
<accession>A0A8T7M3C3</accession>
<dbReference type="EMBL" id="JACATZ010000001">
    <property type="protein sequence ID" value="NWJ46386.1"/>
    <property type="molecule type" value="Genomic_DNA"/>
</dbReference>
<dbReference type="InterPro" id="IPR013078">
    <property type="entry name" value="His_Pase_superF_clade-1"/>
</dbReference>